<dbReference type="Proteomes" id="UP000028135">
    <property type="component" value="Unassembled WGS sequence"/>
</dbReference>
<evidence type="ECO:0000256" key="1">
    <source>
        <dbReference type="SAM" id="Coils"/>
    </source>
</evidence>
<evidence type="ECO:0000313" key="4">
    <source>
        <dbReference type="Proteomes" id="UP000028135"/>
    </source>
</evidence>
<protein>
    <recommendedName>
        <fullName evidence="2">Transposase TnpC homeodomain domain-containing protein</fullName>
    </recommendedName>
</protein>
<name>A0A8E0WP14_9SPHN</name>
<feature type="coiled-coil region" evidence="1">
    <location>
        <begin position="32"/>
        <end position="90"/>
    </location>
</feature>
<proteinExistence type="predicted"/>
<comment type="caution">
    <text evidence="3">The sequence shown here is derived from an EMBL/GenBank/DDBJ whole genome shotgun (WGS) entry which is preliminary data.</text>
</comment>
<organism evidence="3 4">
    <name type="scientific">Sphingobium indicum F2</name>
    <dbReference type="NCBI Taxonomy" id="1450518"/>
    <lineage>
        <taxon>Bacteria</taxon>
        <taxon>Pseudomonadati</taxon>
        <taxon>Pseudomonadota</taxon>
        <taxon>Alphaproteobacteria</taxon>
        <taxon>Sphingomonadales</taxon>
        <taxon>Sphingomonadaceae</taxon>
        <taxon>Sphingobium</taxon>
    </lineage>
</organism>
<evidence type="ECO:0000313" key="3">
    <source>
        <dbReference type="EMBL" id="KER34784.1"/>
    </source>
</evidence>
<sequence length="111" mass="12767">MQNTVDLPDDIDALKAMILASQAEVLDRDALLEHKNALIERKEDCIQRLEKLVADFKRALFGARSEKVDREQYELSLEDIETAMAAVHAEDEALDPSVPRQHQWHRFEVVN</sequence>
<gene>
    <name evidence="3" type="ORF">AL00_19670</name>
</gene>
<dbReference type="EMBL" id="JANF02000092">
    <property type="protein sequence ID" value="KER34784.1"/>
    <property type="molecule type" value="Genomic_DNA"/>
</dbReference>
<dbReference type="AlphaFoldDB" id="A0A8E0WP14"/>
<dbReference type="Pfam" id="PF13007">
    <property type="entry name" value="LZ_Tnp_IS66"/>
    <property type="match status" value="1"/>
</dbReference>
<keyword evidence="1" id="KW-0175">Coiled coil</keyword>
<reference evidence="3 4" key="1">
    <citation type="submission" date="2014-05" db="EMBL/GenBank/DDBJ databases">
        <title>Genome Announcement of Sphingobium lucknowense F2.</title>
        <authorList>
            <person name="Lal R."/>
            <person name="Negi V."/>
            <person name="Lata P."/>
            <person name="Sangwan N."/>
            <person name="Gupta S.K."/>
            <person name="Rao D.L.N."/>
            <person name="Das S."/>
        </authorList>
    </citation>
    <scope>NUCLEOTIDE SEQUENCE [LARGE SCALE GENOMIC DNA]</scope>
    <source>
        <strain evidence="3 4">F2</strain>
    </source>
</reference>
<evidence type="ECO:0000259" key="2">
    <source>
        <dbReference type="Pfam" id="PF13007"/>
    </source>
</evidence>
<feature type="domain" description="Transposase TnpC homeodomain" evidence="2">
    <location>
        <begin position="48"/>
        <end position="98"/>
    </location>
</feature>
<dbReference type="InterPro" id="IPR024463">
    <property type="entry name" value="Transposase_TnpC_homeodom"/>
</dbReference>
<accession>A0A8E0WP14</accession>